<gene>
    <name evidence="1" type="ORF">CLF_108175</name>
</gene>
<evidence type="ECO:0000313" key="2">
    <source>
        <dbReference type="Proteomes" id="UP000008909"/>
    </source>
</evidence>
<keyword evidence="2" id="KW-1185">Reference proteome</keyword>
<organism evidence="1 2">
    <name type="scientific">Clonorchis sinensis</name>
    <name type="common">Chinese liver fluke</name>
    <dbReference type="NCBI Taxonomy" id="79923"/>
    <lineage>
        <taxon>Eukaryota</taxon>
        <taxon>Metazoa</taxon>
        <taxon>Spiralia</taxon>
        <taxon>Lophotrochozoa</taxon>
        <taxon>Platyhelminthes</taxon>
        <taxon>Trematoda</taxon>
        <taxon>Digenea</taxon>
        <taxon>Opisthorchiida</taxon>
        <taxon>Opisthorchiata</taxon>
        <taxon>Opisthorchiidae</taxon>
        <taxon>Clonorchis</taxon>
    </lineage>
</organism>
<dbReference type="EMBL" id="DF143303">
    <property type="protein sequence ID" value="GAA52493.1"/>
    <property type="molecule type" value="Genomic_DNA"/>
</dbReference>
<evidence type="ECO:0000313" key="1">
    <source>
        <dbReference type="EMBL" id="GAA52493.1"/>
    </source>
</evidence>
<accession>G7YHR0</accession>
<proteinExistence type="predicted"/>
<dbReference type="AlphaFoldDB" id="G7YHR0"/>
<name>G7YHR0_CLOSI</name>
<reference evidence="1" key="1">
    <citation type="journal article" date="2011" name="Genome Biol.">
        <title>The draft genome of the carcinogenic human liver fluke Clonorchis sinensis.</title>
        <authorList>
            <person name="Wang X."/>
            <person name="Chen W."/>
            <person name="Huang Y."/>
            <person name="Sun J."/>
            <person name="Men J."/>
            <person name="Liu H."/>
            <person name="Luo F."/>
            <person name="Guo L."/>
            <person name="Lv X."/>
            <person name="Deng C."/>
            <person name="Zhou C."/>
            <person name="Fan Y."/>
            <person name="Li X."/>
            <person name="Huang L."/>
            <person name="Hu Y."/>
            <person name="Liang C."/>
            <person name="Hu X."/>
            <person name="Xu J."/>
            <person name="Yu X."/>
        </authorList>
    </citation>
    <scope>NUCLEOTIDE SEQUENCE [LARGE SCALE GENOMIC DNA]</scope>
    <source>
        <strain evidence="1">Henan</strain>
    </source>
</reference>
<protein>
    <submittedName>
        <fullName evidence="1">Uncharacterized protein</fullName>
    </submittedName>
</protein>
<dbReference type="Proteomes" id="UP000008909">
    <property type="component" value="Unassembled WGS sequence"/>
</dbReference>
<sequence length="789" mass="91040">MEGNLRQLRVGSSVMEEPNLGRKLKRFDQVARKIMNSRTDNTVDYNFKDMGSTPIGAFKLVVSFRWNLRISDRKIEVRFTLTAFNIATALKIRYDCFEYNKYTQMDEFTEHYYCLNARGERTSDVLDRLPPGIPFSSSRRVDDDFFVRLLTQEDDWTKKFAGIPWLFSCRWKVHWTILAEAVLNLVLQASVSKTANDTRRLSPMLASNNVYQQPARSCITITKLNQIKSSRDPQQPNNMHYSTKHRTVGQKQATAYNHTALQYCQLTPTFDGYSDIDPSYMYVSLSTKGCIEQRYTYRRPTTTVCLDFKGALDSVDGLVRLDIFDQMRAILRFPLFTYLQSEEEFIKIVPYQDFLSRIIKRNQCPDKHGTNSVRQLGPLMVTESNFDGAKGYVYKASITPQRRPSSFHPFLDHVLFRTYYTLEALIHLPYTSHQSSAPMWPYAKDIRRQNGNTSADFGYTNALQPLALSWPMNMISSTKSISFPLLVIDVILPFIDDFGRILFRAFTRNNVSNGYSNSSCLKFACNAGRQWPMTSSFPMRRDFGFSADRLSNDTITFHFFEFSVNWIQFNAPADRIRRGVPRSVVPQCAFALLNRVWMQLFLYSLEGVVVVQYFIRICYISVYSGTRPVDRISWYWARLFPVIIIIDSMTSVFKTDASLPYNHDLFESLIGKKRIKFMRFDHLTRFFLACAQMQFECARSLACAQLTNQNAGLCMNRMPSTTPDTSPWIVRGASSDCPSTSMTLHFVSAKCIPKDEMTLHLTECEDLVNAKPTRPEFRLLLESVSQEPP</sequence>
<reference key="2">
    <citation type="submission" date="2011-10" db="EMBL/GenBank/DDBJ databases">
        <title>The genome and transcriptome sequence of Clonorchis sinensis provide insights into the carcinogenic liver fluke.</title>
        <authorList>
            <person name="Wang X."/>
            <person name="Huang Y."/>
            <person name="Chen W."/>
            <person name="Liu H."/>
            <person name="Guo L."/>
            <person name="Chen Y."/>
            <person name="Luo F."/>
            <person name="Zhou W."/>
            <person name="Sun J."/>
            <person name="Mao Q."/>
            <person name="Liang P."/>
            <person name="Zhou C."/>
            <person name="Tian Y."/>
            <person name="Men J."/>
            <person name="Lv X."/>
            <person name="Huang L."/>
            <person name="Zhou J."/>
            <person name="Hu Y."/>
            <person name="Li R."/>
            <person name="Zhang F."/>
            <person name="Lei H."/>
            <person name="Li X."/>
            <person name="Hu X."/>
            <person name="Liang C."/>
            <person name="Xu J."/>
            <person name="Wu Z."/>
            <person name="Yu X."/>
        </authorList>
    </citation>
    <scope>NUCLEOTIDE SEQUENCE</scope>
    <source>
        <strain>Henan</strain>
    </source>
</reference>